<accession>A0A2S3HFT4</accession>
<dbReference type="Gramene" id="PAN22087">
    <property type="protein sequence ID" value="PAN22087"/>
    <property type="gene ID" value="PAHAL_3G510700"/>
</dbReference>
<evidence type="ECO:0000313" key="1">
    <source>
        <dbReference type="EMBL" id="PAN22087.2"/>
    </source>
</evidence>
<dbReference type="EMBL" id="CM008048">
    <property type="protein sequence ID" value="PAN22087.2"/>
    <property type="molecule type" value="Genomic_DNA"/>
</dbReference>
<dbReference type="Proteomes" id="UP000243499">
    <property type="component" value="Chromosome 3"/>
</dbReference>
<organism evidence="1">
    <name type="scientific">Panicum hallii</name>
    <dbReference type="NCBI Taxonomy" id="206008"/>
    <lineage>
        <taxon>Eukaryota</taxon>
        <taxon>Viridiplantae</taxon>
        <taxon>Streptophyta</taxon>
        <taxon>Embryophyta</taxon>
        <taxon>Tracheophyta</taxon>
        <taxon>Spermatophyta</taxon>
        <taxon>Magnoliopsida</taxon>
        <taxon>Liliopsida</taxon>
        <taxon>Poales</taxon>
        <taxon>Poaceae</taxon>
        <taxon>PACMAD clade</taxon>
        <taxon>Panicoideae</taxon>
        <taxon>Panicodae</taxon>
        <taxon>Paniceae</taxon>
        <taxon>Panicinae</taxon>
        <taxon>Panicum</taxon>
        <taxon>Panicum sect. Panicum</taxon>
    </lineage>
</organism>
<sequence>MRDWSAGLVQVPEPGMELEDGWKNSLSNLPKAERRIVAALLMYTAWNVWKERNQRVFEGVSVSAPQVFAFIEDELGLRQAALRVPSVS</sequence>
<name>A0A2S3HFT4_9POAL</name>
<proteinExistence type="predicted"/>
<gene>
    <name evidence="1" type="ORF">PAHAL_3G510700</name>
</gene>
<protein>
    <submittedName>
        <fullName evidence="1">Uncharacterized protein</fullName>
    </submittedName>
</protein>
<reference evidence="1" key="1">
    <citation type="submission" date="2018-04" db="EMBL/GenBank/DDBJ databases">
        <title>WGS assembly of Panicum hallii.</title>
        <authorList>
            <person name="Lovell J."/>
            <person name="Jenkins J."/>
            <person name="Lowry D."/>
            <person name="Mamidi S."/>
            <person name="Sreedasyam A."/>
            <person name="Weng X."/>
            <person name="Barry K."/>
            <person name="Bonette J."/>
            <person name="Campitelli B."/>
            <person name="Daum C."/>
            <person name="Gordon S."/>
            <person name="Gould B."/>
            <person name="Lipzen A."/>
            <person name="Macqueen A."/>
            <person name="Palacio-Mejia J."/>
            <person name="Plott C."/>
            <person name="Shakirov E."/>
            <person name="Shu S."/>
            <person name="Yoshinaga Y."/>
            <person name="Zane M."/>
            <person name="Rokhsar D."/>
            <person name="Grimwood J."/>
            <person name="Schmutz J."/>
            <person name="Juenger T."/>
        </authorList>
    </citation>
    <scope>NUCLEOTIDE SEQUENCE [LARGE SCALE GENOMIC DNA]</scope>
    <source>
        <strain evidence="1">FIL2</strain>
    </source>
</reference>
<dbReference type="AlphaFoldDB" id="A0A2S3HFT4"/>